<feature type="region of interest" description="Disordered" evidence="8">
    <location>
        <begin position="97"/>
        <end position="122"/>
    </location>
</feature>
<proteinExistence type="inferred from homology"/>
<name>A0A2I0KAE8_PUNGR</name>
<evidence type="ECO:0000313" key="11">
    <source>
        <dbReference type="EMBL" id="PKI65519.1"/>
    </source>
</evidence>
<evidence type="ECO:0000313" key="12">
    <source>
        <dbReference type="Proteomes" id="UP000233551"/>
    </source>
</evidence>
<feature type="domain" description="DUF8040" evidence="10">
    <location>
        <begin position="192"/>
        <end position="238"/>
    </location>
</feature>
<reference evidence="11 12" key="1">
    <citation type="submission" date="2017-11" db="EMBL/GenBank/DDBJ databases">
        <title>De-novo sequencing of pomegranate (Punica granatum L.) genome.</title>
        <authorList>
            <person name="Akparov Z."/>
            <person name="Amiraslanov A."/>
            <person name="Hajiyeva S."/>
            <person name="Abbasov M."/>
            <person name="Kaur K."/>
            <person name="Hamwieh A."/>
            <person name="Solovyev V."/>
            <person name="Salamov A."/>
            <person name="Braich B."/>
            <person name="Kosarev P."/>
            <person name="Mahmoud A."/>
            <person name="Hajiyev E."/>
            <person name="Babayeva S."/>
            <person name="Izzatullayeva V."/>
            <person name="Mammadov A."/>
            <person name="Mammadov A."/>
            <person name="Sharifova S."/>
            <person name="Ojaghi J."/>
            <person name="Eynullazada K."/>
            <person name="Bayramov B."/>
            <person name="Abdulazimova A."/>
            <person name="Shahmuradov I."/>
        </authorList>
    </citation>
    <scope>NUCLEOTIDE SEQUENCE [LARGE SCALE GENOMIC DNA]</scope>
    <source>
        <strain evidence="12">cv. AG2017</strain>
        <tissue evidence="11">Leaf</tissue>
    </source>
</reference>
<comment type="cofactor">
    <cofactor evidence="1">
        <name>a divalent metal cation</name>
        <dbReference type="ChEBI" id="CHEBI:60240"/>
    </cofactor>
</comment>
<dbReference type="GO" id="GO:0004518">
    <property type="term" value="F:nuclease activity"/>
    <property type="evidence" value="ECO:0007669"/>
    <property type="project" value="UniProtKB-KW"/>
</dbReference>
<evidence type="ECO:0000256" key="3">
    <source>
        <dbReference type="ARBA" id="ARBA00006958"/>
    </source>
</evidence>
<dbReference type="PANTHER" id="PTHR22930:SF221">
    <property type="entry name" value="NUCLEASE HARBI1"/>
    <property type="match status" value="1"/>
</dbReference>
<evidence type="ECO:0000256" key="1">
    <source>
        <dbReference type="ARBA" id="ARBA00001968"/>
    </source>
</evidence>
<comment type="caution">
    <text evidence="11">The sequence shown here is derived from an EMBL/GenBank/DDBJ whole genome shotgun (WGS) entry which is preliminary data.</text>
</comment>
<dbReference type="STRING" id="22663.A0A2I0KAE8"/>
<dbReference type="EMBL" id="PGOL01000742">
    <property type="protein sequence ID" value="PKI65519.1"/>
    <property type="molecule type" value="Genomic_DNA"/>
</dbReference>
<evidence type="ECO:0000259" key="10">
    <source>
        <dbReference type="Pfam" id="PF26138"/>
    </source>
</evidence>
<comment type="subcellular location">
    <subcellularLocation>
        <location evidence="2">Nucleus</location>
    </subcellularLocation>
</comment>
<keyword evidence="4" id="KW-0540">Nuclease</keyword>
<gene>
    <name evidence="11" type="ORF">CRG98_014019</name>
</gene>
<evidence type="ECO:0000256" key="7">
    <source>
        <dbReference type="ARBA" id="ARBA00023242"/>
    </source>
</evidence>
<keyword evidence="7" id="KW-0539">Nucleus</keyword>
<protein>
    <submittedName>
        <fullName evidence="11">Uncharacterized protein</fullName>
    </submittedName>
</protein>
<feature type="compositionally biased region" description="Low complexity" evidence="8">
    <location>
        <begin position="105"/>
        <end position="117"/>
    </location>
</feature>
<organism evidence="11 12">
    <name type="scientific">Punica granatum</name>
    <name type="common">Pomegranate</name>
    <dbReference type="NCBI Taxonomy" id="22663"/>
    <lineage>
        <taxon>Eukaryota</taxon>
        <taxon>Viridiplantae</taxon>
        <taxon>Streptophyta</taxon>
        <taxon>Embryophyta</taxon>
        <taxon>Tracheophyta</taxon>
        <taxon>Spermatophyta</taxon>
        <taxon>Magnoliopsida</taxon>
        <taxon>eudicotyledons</taxon>
        <taxon>Gunneridae</taxon>
        <taxon>Pentapetalae</taxon>
        <taxon>rosids</taxon>
        <taxon>malvids</taxon>
        <taxon>Myrtales</taxon>
        <taxon>Lythraceae</taxon>
        <taxon>Punica</taxon>
    </lineage>
</organism>
<sequence>MQKQLFSSFVATGILRISSTNPPPTLEEERRLNAEFLSRGKGKQKYHVNLEEGSDESDDPVHVAEPILTESRRRVPKRSQSKSSQMQECMDIFRGSFTKNQQDTPPSAKKSKSVSSPEKLEKNSIEEALNELAKLESRIPQSLFVKAAKHSLIRAPEGFSCVIGDHLTNNMSRYGTASDNDNNPGDNDNEYTRKGITVEEQVGMFMLVILHSMRFSMVAERFQHSKETVSRVIKQIARGMQELSADFITSRNVIVQPEIENDERWRFFRHCIRAIDGTHVDACMPHANRVPYRDRNADISQNVLAACTHDMMFTYVMTGWEGSTHDSRIFADAASLDRFPAPRGRQYYVVDAGFSNIPRYLAPYKGEWYHRSDFPYHYPPTSEKELFNQRHASADYDEFRNPPQQHGIRVDVDMSNAEMNVVRDRIANRLRRAERGGR</sequence>
<evidence type="ECO:0000256" key="4">
    <source>
        <dbReference type="ARBA" id="ARBA00022722"/>
    </source>
</evidence>
<dbReference type="Pfam" id="PF13359">
    <property type="entry name" value="DDE_Tnp_4"/>
    <property type="match status" value="1"/>
</dbReference>
<evidence type="ECO:0000256" key="8">
    <source>
        <dbReference type="SAM" id="MobiDB-lite"/>
    </source>
</evidence>
<dbReference type="GO" id="GO:0005634">
    <property type="term" value="C:nucleus"/>
    <property type="evidence" value="ECO:0007669"/>
    <property type="project" value="UniProtKB-SubCell"/>
</dbReference>
<keyword evidence="5" id="KW-0479">Metal-binding</keyword>
<evidence type="ECO:0000256" key="2">
    <source>
        <dbReference type="ARBA" id="ARBA00004123"/>
    </source>
</evidence>
<accession>A0A2I0KAE8</accession>
<dbReference type="InterPro" id="IPR045249">
    <property type="entry name" value="HARBI1-like"/>
</dbReference>
<dbReference type="GO" id="GO:0016787">
    <property type="term" value="F:hydrolase activity"/>
    <property type="evidence" value="ECO:0007669"/>
    <property type="project" value="UniProtKB-KW"/>
</dbReference>
<dbReference type="InterPro" id="IPR027806">
    <property type="entry name" value="HARBI1_dom"/>
</dbReference>
<dbReference type="Pfam" id="PF26138">
    <property type="entry name" value="DUF8040"/>
    <property type="match status" value="1"/>
</dbReference>
<dbReference type="PANTHER" id="PTHR22930">
    <property type="match status" value="1"/>
</dbReference>
<feature type="region of interest" description="Disordered" evidence="8">
    <location>
        <begin position="37"/>
        <end position="62"/>
    </location>
</feature>
<keyword evidence="12" id="KW-1185">Reference proteome</keyword>
<dbReference type="AlphaFoldDB" id="A0A2I0KAE8"/>
<evidence type="ECO:0000259" key="9">
    <source>
        <dbReference type="Pfam" id="PF13359"/>
    </source>
</evidence>
<dbReference type="GO" id="GO:0046872">
    <property type="term" value="F:metal ion binding"/>
    <property type="evidence" value="ECO:0007669"/>
    <property type="project" value="UniProtKB-KW"/>
</dbReference>
<comment type="similarity">
    <text evidence="3">Belongs to the HARBI1 family.</text>
</comment>
<feature type="domain" description="DDE Tnp4" evidence="9">
    <location>
        <begin position="275"/>
        <end position="394"/>
    </location>
</feature>
<dbReference type="Proteomes" id="UP000233551">
    <property type="component" value="Unassembled WGS sequence"/>
</dbReference>
<evidence type="ECO:0000256" key="5">
    <source>
        <dbReference type="ARBA" id="ARBA00022723"/>
    </source>
</evidence>
<dbReference type="InterPro" id="IPR058353">
    <property type="entry name" value="DUF8040"/>
</dbReference>
<keyword evidence="6" id="KW-0378">Hydrolase</keyword>
<evidence type="ECO:0000256" key="6">
    <source>
        <dbReference type="ARBA" id="ARBA00022801"/>
    </source>
</evidence>